<dbReference type="Proteomes" id="UP001159363">
    <property type="component" value="Chromosome 12"/>
</dbReference>
<evidence type="ECO:0000256" key="1">
    <source>
        <dbReference type="SAM" id="MobiDB-lite"/>
    </source>
</evidence>
<name>A0ABQ9GFU1_9NEOP</name>
<gene>
    <name evidence="2" type="ORF">PR048_029409</name>
</gene>
<sequence>MRTVGDSGTSRENHHTTEMSIAPSYMRKIPPPHTVRKSSASRGLGSNRGRDTFHHRDEGATVAERLACSPPTKAIRVQSPAGFSHAVIVPDDAVCQRVFSGISRLPALSFRPCSILTSITLIGSQDLDVTSCPNLFTLHRDEMRPRATLPPRRAADGDASTPLSGRHVRALRSGELLPSTRHFTDPHARVRYSLQTVRKRSSSVTCDYAQRGGGGGPPREHVLFEKSQPARRAQGSLAFACLKQTSLTSRPLLQVHFPEETGADSVLEFGGGGVEGPGFDSWSGRPHSGFRCFPYNSSPFVITPLSKIYKTLP</sequence>
<evidence type="ECO:0000313" key="3">
    <source>
        <dbReference type="Proteomes" id="UP001159363"/>
    </source>
</evidence>
<proteinExistence type="predicted"/>
<keyword evidence="3" id="KW-1185">Reference proteome</keyword>
<dbReference type="EMBL" id="JARBHB010000013">
    <property type="protein sequence ID" value="KAJ8870388.1"/>
    <property type="molecule type" value="Genomic_DNA"/>
</dbReference>
<comment type="caution">
    <text evidence="2">The sequence shown here is derived from an EMBL/GenBank/DDBJ whole genome shotgun (WGS) entry which is preliminary data.</text>
</comment>
<reference evidence="2 3" key="1">
    <citation type="submission" date="2023-02" db="EMBL/GenBank/DDBJ databases">
        <title>LHISI_Scaffold_Assembly.</title>
        <authorList>
            <person name="Stuart O.P."/>
            <person name="Cleave R."/>
            <person name="Magrath M.J.L."/>
            <person name="Mikheyev A.S."/>
        </authorList>
    </citation>
    <scope>NUCLEOTIDE SEQUENCE [LARGE SCALE GENOMIC DNA]</scope>
    <source>
        <strain evidence="2">Daus_M_001</strain>
        <tissue evidence="2">Leg muscle</tissue>
    </source>
</reference>
<protein>
    <submittedName>
        <fullName evidence="2">Uncharacterized protein</fullName>
    </submittedName>
</protein>
<organism evidence="2 3">
    <name type="scientific">Dryococelus australis</name>
    <dbReference type="NCBI Taxonomy" id="614101"/>
    <lineage>
        <taxon>Eukaryota</taxon>
        <taxon>Metazoa</taxon>
        <taxon>Ecdysozoa</taxon>
        <taxon>Arthropoda</taxon>
        <taxon>Hexapoda</taxon>
        <taxon>Insecta</taxon>
        <taxon>Pterygota</taxon>
        <taxon>Neoptera</taxon>
        <taxon>Polyneoptera</taxon>
        <taxon>Phasmatodea</taxon>
        <taxon>Verophasmatodea</taxon>
        <taxon>Anareolatae</taxon>
        <taxon>Phasmatidae</taxon>
        <taxon>Eurycanthinae</taxon>
        <taxon>Dryococelus</taxon>
    </lineage>
</organism>
<feature type="region of interest" description="Disordered" evidence="1">
    <location>
        <begin position="1"/>
        <end position="56"/>
    </location>
</feature>
<feature type="region of interest" description="Disordered" evidence="1">
    <location>
        <begin position="144"/>
        <end position="164"/>
    </location>
</feature>
<evidence type="ECO:0000313" key="2">
    <source>
        <dbReference type="EMBL" id="KAJ8870388.1"/>
    </source>
</evidence>
<accession>A0ABQ9GFU1</accession>